<comment type="similarity">
    <text evidence="1">Belongs to the CpcE/RpcE/PecE family.</text>
</comment>
<protein>
    <submittedName>
        <fullName evidence="5">Uncharacterized protein</fullName>
    </submittedName>
</protein>
<dbReference type="SMART" id="SM00567">
    <property type="entry name" value="EZ_HEAT"/>
    <property type="match status" value="10"/>
</dbReference>
<dbReference type="Proteomes" id="UP000076925">
    <property type="component" value="Unassembled WGS sequence"/>
</dbReference>
<keyword evidence="6" id="KW-1185">Reference proteome</keyword>
<dbReference type="PANTHER" id="PTHR12697">
    <property type="entry name" value="PBS LYASE HEAT-LIKE PROTEIN"/>
    <property type="match status" value="1"/>
</dbReference>
<dbReference type="SUPFAM" id="SSF48371">
    <property type="entry name" value="ARM repeat"/>
    <property type="match status" value="1"/>
</dbReference>
<dbReference type="InterPro" id="IPR011989">
    <property type="entry name" value="ARM-like"/>
</dbReference>
<dbReference type="GO" id="GO:0030089">
    <property type="term" value="C:phycobilisome"/>
    <property type="evidence" value="ECO:0007669"/>
    <property type="project" value="UniProtKB-KW"/>
</dbReference>
<comment type="caution">
    <text evidence="5">The sequence shown here is derived from an EMBL/GenBank/DDBJ whole genome shotgun (WGS) entry which is preliminary data.</text>
</comment>
<name>A0A139WVD3_9CYAN</name>
<dbReference type="Pfam" id="PF13646">
    <property type="entry name" value="HEAT_2"/>
    <property type="match status" value="3"/>
</dbReference>
<dbReference type="AlphaFoldDB" id="A0A139WVD3"/>
<accession>A0A139WVD3</accession>
<evidence type="ECO:0000256" key="1">
    <source>
        <dbReference type="ARBA" id="ARBA00009299"/>
    </source>
</evidence>
<gene>
    <name evidence="5" type="ORF">WA1_42525</name>
</gene>
<dbReference type="InterPro" id="IPR004155">
    <property type="entry name" value="PBS_lyase_HEAT"/>
</dbReference>
<keyword evidence="3" id="KW-0605">Phycobilisome</keyword>
<dbReference type="InterPro" id="IPR016024">
    <property type="entry name" value="ARM-type_fold"/>
</dbReference>
<keyword evidence="2" id="KW-0042">Antenna complex</keyword>
<evidence type="ECO:0000313" key="6">
    <source>
        <dbReference type="Proteomes" id="UP000076925"/>
    </source>
</evidence>
<dbReference type="EMBL" id="ANNX02000047">
    <property type="protein sequence ID" value="KYC36389.1"/>
    <property type="molecule type" value="Genomic_DNA"/>
</dbReference>
<evidence type="ECO:0000313" key="5">
    <source>
        <dbReference type="EMBL" id="KYC36389.1"/>
    </source>
</evidence>
<evidence type="ECO:0000256" key="4">
    <source>
        <dbReference type="ARBA" id="ARBA00023239"/>
    </source>
</evidence>
<sequence length="854" mass="98614">MGADGLDEIFEPTKREEVVIDIINFTKTYPDVRVMVTSRVIGYKPQLLREAKFRHFMLQDLELEQIEDFLKRWHDLAFGNSHDKERKRERLRAAIDAYAPIRELAGNPLLLTMMAILNRNQELPRYRAELYKKASRVLLEQWDVERSLVDKTVSVDYKDKQAMLRQVAYYMQTNKKGAAGNLINAENLESILTSYLQKRKVNDSTNVANLIIQQLRERNFILCFLGAEYYAFVHRTFLEYFCATEYVWQFEEERSITLKELKTDIFSKYWQDESWHEVLRLIAGMLSAKFIGEIIDELIEKNGEAQKFSNLFLAAQCFAEVKDSESISSTATRLLEQIKKLTKYDLHYYYGQFDFEETSLVSKIRTQAVATVATTWKDHPETFFWLKTRATSDEDSDVRTAAVQQLATAFKDDPETLSWLKTRATSDEDSDVRTAAVQQLATAFKDDPETLSWLKTRATSDEDSDVRTAAVQQLATAFKDDPETLSWLKTRAISDEDSDVRTAAVQQLAKAFKDDPETLTILKTRATSDEHYSVRRAAVQQLARTKAFKDDPETLTILKTRATSDEHYSVRTAAVQQLATAFKDDPETLTILKTCATSDEDSDVRTAAVQQLARAFKDDPETLTILKTRATSDEDYSVRRAAVQQLARTFKDDPETLTILKTRATSDKYYSVRTAAVEQLARAFKDDPETLTILKTRATSDKYYSVRTAALQQLAHGFKDDPETLTILKTRATSDKYYSVRTAALQQLAHGWKDELGMFGFLCNIAVNDPFKRNNDFEDNPRQIALMAIIQQHPDRSRIMPVLKNRAKKDRDPKVRDFAKKELRKRGVKIRWYESLLYFFRNLNFSRFIRDRLK</sequence>
<evidence type="ECO:0000256" key="2">
    <source>
        <dbReference type="ARBA" id="ARBA00022549"/>
    </source>
</evidence>
<dbReference type="Gene3D" id="1.25.10.10">
    <property type="entry name" value="Leucine-rich Repeat Variant"/>
    <property type="match status" value="3"/>
</dbReference>
<organism evidence="5 6">
    <name type="scientific">Scytonema hofmannii PCC 7110</name>
    <dbReference type="NCBI Taxonomy" id="128403"/>
    <lineage>
        <taxon>Bacteria</taxon>
        <taxon>Bacillati</taxon>
        <taxon>Cyanobacteriota</taxon>
        <taxon>Cyanophyceae</taxon>
        <taxon>Nostocales</taxon>
        <taxon>Scytonemataceae</taxon>
        <taxon>Scytonema</taxon>
    </lineage>
</organism>
<keyword evidence="4" id="KW-0456">Lyase</keyword>
<reference evidence="5 6" key="1">
    <citation type="journal article" date="2013" name="Genome Biol. Evol.">
        <title>Genomes of Stigonematalean cyanobacteria (subsection V) and the evolution of oxygenic photosynthesis from prokaryotes to plastids.</title>
        <authorList>
            <person name="Dagan T."/>
            <person name="Roettger M."/>
            <person name="Stucken K."/>
            <person name="Landan G."/>
            <person name="Koch R."/>
            <person name="Major P."/>
            <person name="Gould S.B."/>
            <person name="Goremykin V.V."/>
            <person name="Rippka R."/>
            <person name="Tandeau de Marsac N."/>
            <person name="Gugger M."/>
            <person name="Lockhart P.J."/>
            <person name="Allen J.F."/>
            <person name="Brune I."/>
            <person name="Maus I."/>
            <person name="Puhler A."/>
            <person name="Martin W.F."/>
        </authorList>
    </citation>
    <scope>NUCLEOTIDE SEQUENCE [LARGE SCALE GENOMIC DNA]</scope>
    <source>
        <strain evidence="5 6">PCC 7110</strain>
    </source>
</reference>
<dbReference type="PANTHER" id="PTHR12697:SF5">
    <property type="entry name" value="DEOXYHYPUSINE HYDROXYLASE"/>
    <property type="match status" value="1"/>
</dbReference>
<dbReference type="STRING" id="128403.WA1_42525"/>
<evidence type="ECO:0000256" key="3">
    <source>
        <dbReference type="ARBA" id="ARBA00022738"/>
    </source>
</evidence>
<proteinExistence type="inferred from homology"/>
<dbReference type="GO" id="GO:0016829">
    <property type="term" value="F:lyase activity"/>
    <property type="evidence" value="ECO:0007669"/>
    <property type="project" value="UniProtKB-KW"/>
</dbReference>
<dbReference type="GO" id="GO:0016491">
    <property type="term" value="F:oxidoreductase activity"/>
    <property type="evidence" value="ECO:0007669"/>
    <property type="project" value="TreeGrafter"/>
</dbReference>